<evidence type="ECO:0000256" key="1">
    <source>
        <dbReference type="ARBA" id="ARBA00010797"/>
    </source>
</evidence>
<dbReference type="PANTHER" id="PTHR15893:SF0">
    <property type="entry name" value="LARGE RIBOSOMAL SUBUNIT PROTEIN BL27M"/>
    <property type="match status" value="1"/>
</dbReference>
<comment type="similarity">
    <text evidence="1">Belongs to the bacterial ribosomal protein bL27 family.</text>
</comment>
<dbReference type="STRING" id="4999.A0A1Y1UTW3"/>
<dbReference type="GO" id="GO:0003735">
    <property type="term" value="F:structural constituent of ribosome"/>
    <property type="evidence" value="ECO:0007669"/>
    <property type="project" value="InterPro"/>
</dbReference>
<keyword evidence="2" id="KW-0689">Ribosomal protein</keyword>
<reference evidence="6 7" key="1">
    <citation type="submission" date="2017-03" db="EMBL/GenBank/DDBJ databases">
        <title>Widespread Adenine N6-methylation of Active Genes in Fungi.</title>
        <authorList>
            <consortium name="DOE Joint Genome Institute"/>
            <person name="Mondo S.J."/>
            <person name="Dannebaum R.O."/>
            <person name="Kuo R.C."/>
            <person name="Louie K.B."/>
            <person name="Bewick A.J."/>
            <person name="Labutti K."/>
            <person name="Haridas S."/>
            <person name="Kuo A."/>
            <person name="Salamov A."/>
            <person name="Ahrendt S.R."/>
            <person name="Lau R."/>
            <person name="Bowen B.P."/>
            <person name="Lipzen A."/>
            <person name="Sullivan W."/>
            <person name="Andreopoulos W.B."/>
            <person name="Clum A."/>
            <person name="Lindquist E."/>
            <person name="Daum C."/>
            <person name="Northen T.R."/>
            <person name="Ramamoorthy G."/>
            <person name="Schmitz R.J."/>
            <person name="Gryganskyi A."/>
            <person name="Culley D."/>
            <person name="Magnuson J."/>
            <person name="James T.Y."/>
            <person name="O'Malley M.A."/>
            <person name="Stajich J.E."/>
            <person name="Spatafora J.W."/>
            <person name="Visel A."/>
            <person name="Grigoriev I.V."/>
        </authorList>
    </citation>
    <scope>NUCLEOTIDE SEQUENCE [LARGE SCALE GENOMIC DNA]</scope>
    <source>
        <strain evidence="6 7">NRRL Y-17943</strain>
    </source>
</reference>
<dbReference type="RefSeq" id="XP_021874653.1">
    <property type="nucleotide sequence ID" value="XM_022014435.1"/>
</dbReference>
<evidence type="ECO:0000256" key="2">
    <source>
        <dbReference type="ARBA" id="ARBA00022980"/>
    </source>
</evidence>
<dbReference type="AlphaFoldDB" id="A0A1Y1UTW3"/>
<name>A0A1Y1UTW3_9TREE</name>
<dbReference type="SUPFAM" id="SSF110324">
    <property type="entry name" value="Ribosomal L27 protein-like"/>
    <property type="match status" value="1"/>
</dbReference>
<dbReference type="FunFam" id="2.40.50.100:FF:000020">
    <property type="entry name" value="50S ribosomal protein L27"/>
    <property type="match status" value="1"/>
</dbReference>
<dbReference type="PRINTS" id="PR00063">
    <property type="entry name" value="RIBOSOMALL27"/>
</dbReference>
<comment type="caution">
    <text evidence="6">The sequence shown here is derived from an EMBL/GenBank/DDBJ whole genome shotgun (WGS) entry which is preliminary data.</text>
</comment>
<dbReference type="PANTHER" id="PTHR15893">
    <property type="entry name" value="RIBOSOMAL PROTEIN L27"/>
    <property type="match status" value="1"/>
</dbReference>
<dbReference type="EMBL" id="NBSH01000001">
    <property type="protein sequence ID" value="ORX40974.1"/>
    <property type="molecule type" value="Genomic_DNA"/>
</dbReference>
<dbReference type="InterPro" id="IPR018261">
    <property type="entry name" value="Ribosomal_bL27_CS"/>
</dbReference>
<evidence type="ECO:0000256" key="3">
    <source>
        <dbReference type="ARBA" id="ARBA00023274"/>
    </source>
</evidence>
<keyword evidence="3" id="KW-0687">Ribonucleoprotein</keyword>
<dbReference type="GO" id="GO:0005762">
    <property type="term" value="C:mitochondrial large ribosomal subunit"/>
    <property type="evidence" value="ECO:0007669"/>
    <property type="project" value="TreeGrafter"/>
</dbReference>
<gene>
    <name evidence="6" type="ORF">BD324DRAFT_612744</name>
</gene>
<dbReference type="GeneID" id="33556243"/>
<evidence type="ECO:0000313" key="6">
    <source>
        <dbReference type="EMBL" id="ORX40974.1"/>
    </source>
</evidence>
<dbReference type="InterPro" id="IPR001684">
    <property type="entry name" value="Ribosomal_bL27"/>
</dbReference>
<dbReference type="Proteomes" id="UP000193218">
    <property type="component" value="Unassembled WGS sequence"/>
</dbReference>
<dbReference type="Pfam" id="PF01016">
    <property type="entry name" value="Ribosomal_L27"/>
    <property type="match status" value="1"/>
</dbReference>
<dbReference type="OrthoDB" id="1867012at2759"/>
<evidence type="ECO:0000313" key="7">
    <source>
        <dbReference type="Proteomes" id="UP000193218"/>
    </source>
</evidence>
<evidence type="ECO:0000256" key="4">
    <source>
        <dbReference type="ARBA" id="ARBA00035267"/>
    </source>
</evidence>
<organism evidence="6 7">
    <name type="scientific">Kockovaella imperatae</name>
    <dbReference type="NCBI Taxonomy" id="4999"/>
    <lineage>
        <taxon>Eukaryota</taxon>
        <taxon>Fungi</taxon>
        <taxon>Dikarya</taxon>
        <taxon>Basidiomycota</taxon>
        <taxon>Agaricomycotina</taxon>
        <taxon>Tremellomycetes</taxon>
        <taxon>Tremellales</taxon>
        <taxon>Cuniculitremaceae</taxon>
        <taxon>Kockovaella</taxon>
    </lineage>
</organism>
<proteinExistence type="inferred from homology"/>
<dbReference type="GO" id="GO:0006412">
    <property type="term" value="P:translation"/>
    <property type="evidence" value="ECO:0007669"/>
    <property type="project" value="InterPro"/>
</dbReference>
<feature type="region of interest" description="Disordered" evidence="5">
    <location>
        <begin position="39"/>
        <end position="58"/>
    </location>
</feature>
<evidence type="ECO:0000256" key="5">
    <source>
        <dbReference type="SAM" id="MobiDB-lite"/>
    </source>
</evidence>
<keyword evidence="7" id="KW-1185">Reference proteome</keyword>
<accession>A0A1Y1UTW3</accession>
<dbReference type="InParanoid" id="A0A1Y1UTW3"/>
<protein>
    <recommendedName>
        <fullName evidence="4">Large ribosomal subunit protein bL27m</fullName>
    </recommendedName>
</protein>
<dbReference type="Gene3D" id="2.40.50.100">
    <property type="match status" value="1"/>
</dbReference>
<sequence>MFGQRIGSSLRRIVQTSVCDEYRQQVFASGSTSYIQIRTSTKRGGGSTKNGRDTPGKRLGVKKFGDEFVLPGQIIVRQRGLKFHPGQGVAYGRDHTLFALEPGYVKFYYHHLRPPHLEKSVLITETARNISEPGTIDDGSRPSVIPGAPKIFPPVKKPRGMKRYIGVVRNKDEVLPRDERALGRERYFWGALKHFRQSRG</sequence>
<dbReference type="NCBIfam" id="TIGR00062">
    <property type="entry name" value="L27"/>
    <property type="match status" value="1"/>
</dbReference>
<dbReference type="PROSITE" id="PS00831">
    <property type="entry name" value="RIBOSOMAL_L27"/>
    <property type="match status" value="1"/>
</dbReference>